<keyword evidence="1" id="KW-0238">DNA-binding</keyword>
<dbReference type="AlphaFoldDB" id="A0A7X6L227"/>
<sequence>MTELSLRELNRTLLVRQKLVERVALPPLELVRHLVAVQGQEPNWPYVGLWSRLAEFRHDDLAALLRDRRLVRSTMIRGTVHLADAADYRWLRPTVQPVVDAALKAPYFRDEIDGVDLGALAAAGRELLAGQRLRRGELGDLLARRFPDRHARRLAETVELLVPLTHGPETGAWGRWRYRQVTVGLAEEWTGLPMAEVSQPETLVLRYLAAFGPATVADMQAWAGITRLAEVVDGLRTRLRVFTDDQHRVLFDLPDAPLAEPDLPVPVRFLPAFDNALLGHKDRRRIISEEDRKRTAREASAGVPMYLVDGFAHGRWSLDGATLRIRPWHPLSATEEAAVRAEAEDLLSFIVAGGDATAADCDPQVVLEG</sequence>
<gene>
    <name evidence="1" type="ORF">HGB38_09150</name>
</gene>
<dbReference type="PANTHER" id="PTHR38479:SF2">
    <property type="entry name" value="WINGED HELIX DNA-BINDING DOMAIN-CONTAINING PROTEIN"/>
    <property type="match status" value="1"/>
</dbReference>
<comment type="caution">
    <text evidence="1">The sequence shown here is derived from an EMBL/GenBank/DDBJ whole genome shotgun (WGS) entry which is preliminary data.</text>
</comment>
<dbReference type="GO" id="GO:0003677">
    <property type="term" value="F:DNA binding"/>
    <property type="evidence" value="ECO:0007669"/>
    <property type="project" value="UniProtKB-KW"/>
</dbReference>
<name>A0A7X6L227_9NOCA</name>
<proteinExistence type="predicted"/>
<evidence type="ECO:0000313" key="2">
    <source>
        <dbReference type="Proteomes" id="UP000540698"/>
    </source>
</evidence>
<evidence type="ECO:0000313" key="1">
    <source>
        <dbReference type="EMBL" id="NKY26383.1"/>
    </source>
</evidence>
<dbReference type="PANTHER" id="PTHR38479">
    <property type="entry name" value="LMO0824 PROTEIN"/>
    <property type="match status" value="1"/>
</dbReference>
<dbReference type="EMBL" id="JAAXOS010000004">
    <property type="protein sequence ID" value="NKY26383.1"/>
    <property type="molecule type" value="Genomic_DNA"/>
</dbReference>
<dbReference type="RefSeq" id="WP_062969857.1">
    <property type="nucleotide sequence ID" value="NZ_JAAXOS010000004.1"/>
</dbReference>
<dbReference type="InterPro" id="IPR009351">
    <property type="entry name" value="AlkZ-like"/>
</dbReference>
<keyword evidence="2" id="KW-1185">Reference proteome</keyword>
<accession>A0A7X6L227</accession>
<dbReference type="Proteomes" id="UP000540698">
    <property type="component" value="Unassembled WGS sequence"/>
</dbReference>
<dbReference type="Pfam" id="PF06224">
    <property type="entry name" value="AlkZ-like"/>
    <property type="match status" value="1"/>
</dbReference>
<protein>
    <submittedName>
        <fullName evidence="1">Winged helix DNA-binding domain-containing protein</fullName>
    </submittedName>
</protein>
<organism evidence="1 2">
    <name type="scientific">Nocardia gamkensis</name>
    <dbReference type="NCBI Taxonomy" id="352869"/>
    <lineage>
        <taxon>Bacteria</taxon>
        <taxon>Bacillati</taxon>
        <taxon>Actinomycetota</taxon>
        <taxon>Actinomycetes</taxon>
        <taxon>Mycobacteriales</taxon>
        <taxon>Nocardiaceae</taxon>
        <taxon>Nocardia</taxon>
    </lineage>
</organism>
<reference evidence="1 2" key="1">
    <citation type="submission" date="2020-04" db="EMBL/GenBank/DDBJ databases">
        <title>MicrobeNet Type strains.</title>
        <authorList>
            <person name="Nicholson A.C."/>
        </authorList>
    </citation>
    <scope>NUCLEOTIDE SEQUENCE [LARGE SCALE GENOMIC DNA]</scope>
    <source>
        <strain evidence="1 2">DSM 44956</strain>
    </source>
</reference>